<dbReference type="SUPFAM" id="SSF53335">
    <property type="entry name" value="S-adenosyl-L-methionine-dependent methyltransferases"/>
    <property type="match status" value="1"/>
</dbReference>
<evidence type="ECO:0000256" key="2">
    <source>
        <dbReference type="ARBA" id="ARBA00011900"/>
    </source>
</evidence>
<feature type="domain" description="N6 adenine-specific DNA methyltransferase N-terminal" evidence="9">
    <location>
        <begin position="11"/>
        <end position="145"/>
    </location>
</feature>
<dbReference type="EC" id="2.1.1.72" evidence="2"/>
<dbReference type="RefSeq" id="WP_117601425.1">
    <property type="nucleotide sequence ID" value="NZ_QSVA01000022.1"/>
</dbReference>
<dbReference type="InterPro" id="IPR051537">
    <property type="entry name" value="DNA_Adenine_Mtase"/>
</dbReference>
<evidence type="ECO:0000256" key="4">
    <source>
        <dbReference type="ARBA" id="ARBA00022679"/>
    </source>
</evidence>
<dbReference type="InterPro" id="IPR003356">
    <property type="entry name" value="DNA_methylase_A-5"/>
</dbReference>
<dbReference type="Pfam" id="PF12161">
    <property type="entry name" value="HsdM_N"/>
    <property type="match status" value="1"/>
</dbReference>
<evidence type="ECO:0000313" key="10">
    <source>
        <dbReference type="EMBL" id="RGN90310.1"/>
    </source>
</evidence>
<dbReference type="InterPro" id="IPR022749">
    <property type="entry name" value="D12N6_MeTrfase_N"/>
</dbReference>
<dbReference type="PROSITE" id="PS00092">
    <property type="entry name" value="N6_MTASE"/>
    <property type="match status" value="1"/>
</dbReference>
<dbReference type="GO" id="GO:0008170">
    <property type="term" value="F:N-methyltransferase activity"/>
    <property type="evidence" value="ECO:0007669"/>
    <property type="project" value="InterPro"/>
</dbReference>
<keyword evidence="4 10" id="KW-0808">Transferase</keyword>
<dbReference type="Pfam" id="PF02384">
    <property type="entry name" value="N6_Mtase"/>
    <property type="match status" value="1"/>
</dbReference>
<evidence type="ECO:0000256" key="1">
    <source>
        <dbReference type="ARBA" id="ARBA00006594"/>
    </source>
</evidence>
<comment type="similarity">
    <text evidence="1">Belongs to the N(4)/N(6)-methyltransferase family.</text>
</comment>
<keyword evidence="6" id="KW-0680">Restriction system</keyword>
<name>A0A3E5EMW7_BACUN</name>
<reference evidence="10 11" key="1">
    <citation type="submission" date="2018-08" db="EMBL/GenBank/DDBJ databases">
        <title>A genome reference for cultivated species of the human gut microbiota.</title>
        <authorList>
            <person name="Zou Y."/>
            <person name="Xue W."/>
            <person name="Luo G."/>
        </authorList>
    </citation>
    <scope>NUCLEOTIDE SEQUENCE [LARGE SCALE GENOMIC DNA]</scope>
    <source>
        <strain evidence="10 11">OM03-4</strain>
    </source>
</reference>
<evidence type="ECO:0000256" key="5">
    <source>
        <dbReference type="ARBA" id="ARBA00022691"/>
    </source>
</evidence>
<sequence length="694" mass="79290">MEQAQYNSLFSFIWNIATDVLVYAFDKSEYKKIILPMMVLRRIDVLLEPTKKQVISMKENLDKNHIDNQAPILYNVTGYPFYNTSKFTMKTLKSEIDAQRLKMNFIEYLNGYSKDVLDIVEKLHLRQVIDNLTETERLGSIIEKFTSDHINLSNKPVLDDEGNEKLPALDNHTMGTVFEELLRRFNEENNVTEAGEHFTPRDYVKLLADLAVQPIADQLQDTTYRIYDGACGTGGILTIAQERIKELGAERGKNITVSIYGQEQAPDTYATCKADLMISGEIHSFQYNEGGQQREYIAYGSTLSQDGHAGETYDFCISNPPFGTPWKEDLKKRGLKETEKAKFTDSRFTILDKDEKEISFLPDISDCQMMFLANNISRMQDDTPLGTRIVEVHNGSSLFTGDAGSGASNLRKYIIENDLLEAIIAMPEKDFYNTGIGTYVWIVTNRKEERRKGLVQLIDATKISTPLRKNLGEKNCETSEDDRKAIVKLLTDFKETEQSKIFSNKEFGYYKVTVERPLRIVYENPENITLPELKKAEDVVLLQRVLDAWKEYLGGHTVGDYAMFIMLDQMKIKVPAAKIKLVRQYLGRRDERADVCHMKPTKLDSPVECDPMLRDVEQVPLLYSGGIDAFMENEVKPYAPDAYYNTEDVVVGYELSFTKYFYKPVELRPIADITADINDIESRLKGVLGDILNV</sequence>
<dbReference type="Gene3D" id="3.40.50.150">
    <property type="entry name" value="Vaccinia Virus protein VP39"/>
    <property type="match status" value="1"/>
</dbReference>
<dbReference type="Proteomes" id="UP000260759">
    <property type="component" value="Unassembled WGS sequence"/>
</dbReference>
<dbReference type="PANTHER" id="PTHR42933:SF3">
    <property type="entry name" value="TYPE I RESTRICTION ENZYME MJAVIII METHYLASE SUBUNIT"/>
    <property type="match status" value="1"/>
</dbReference>
<dbReference type="GO" id="GO:0003677">
    <property type="term" value="F:DNA binding"/>
    <property type="evidence" value="ECO:0007669"/>
    <property type="project" value="InterPro"/>
</dbReference>
<keyword evidence="3 10" id="KW-0489">Methyltransferase</keyword>
<comment type="caution">
    <text evidence="10">The sequence shown here is derived from an EMBL/GenBank/DDBJ whole genome shotgun (WGS) entry which is preliminary data.</text>
</comment>
<evidence type="ECO:0000259" key="9">
    <source>
        <dbReference type="Pfam" id="PF12161"/>
    </source>
</evidence>
<dbReference type="InterPro" id="IPR029063">
    <property type="entry name" value="SAM-dependent_MTases_sf"/>
</dbReference>
<evidence type="ECO:0000313" key="11">
    <source>
        <dbReference type="Proteomes" id="UP000260759"/>
    </source>
</evidence>
<dbReference type="GO" id="GO:0032259">
    <property type="term" value="P:methylation"/>
    <property type="evidence" value="ECO:0007669"/>
    <property type="project" value="UniProtKB-KW"/>
</dbReference>
<evidence type="ECO:0000256" key="7">
    <source>
        <dbReference type="ARBA" id="ARBA00047942"/>
    </source>
</evidence>
<dbReference type="GO" id="GO:0009307">
    <property type="term" value="P:DNA restriction-modification system"/>
    <property type="evidence" value="ECO:0007669"/>
    <property type="project" value="UniProtKB-KW"/>
</dbReference>
<dbReference type="GO" id="GO:0009007">
    <property type="term" value="F:site-specific DNA-methyltransferase (adenine-specific) activity"/>
    <property type="evidence" value="ECO:0007669"/>
    <property type="project" value="UniProtKB-EC"/>
</dbReference>
<gene>
    <name evidence="10" type="ORF">DXB37_18505</name>
</gene>
<dbReference type="PRINTS" id="PR00507">
    <property type="entry name" value="N12N6MTFRASE"/>
</dbReference>
<dbReference type="EMBL" id="QSVA01000022">
    <property type="protein sequence ID" value="RGN90310.1"/>
    <property type="molecule type" value="Genomic_DNA"/>
</dbReference>
<evidence type="ECO:0000259" key="8">
    <source>
        <dbReference type="Pfam" id="PF02384"/>
    </source>
</evidence>
<evidence type="ECO:0000256" key="6">
    <source>
        <dbReference type="ARBA" id="ARBA00022747"/>
    </source>
</evidence>
<comment type="catalytic activity">
    <reaction evidence="7">
        <text>a 2'-deoxyadenosine in DNA + S-adenosyl-L-methionine = an N(6)-methyl-2'-deoxyadenosine in DNA + S-adenosyl-L-homocysteine + H(+)</text>
        <dbReference type="Rhea" id="RHEA:15197"/>
        <dbReference type="Rhea" id="RHEA-COMP:12418"/>
        <dbReference type="Rhea" id="RHEA-COMP:12419"/>
        <dbReference type="ChEBI" id="CHEBI:15378"/>
        <dbReference type="ChEBI" id="CHEBI:57856"/>
        <dbReference type="ChEBI" id="CHEBI:59789"/>
        <dbReference type="ChEBI" id="CHEBI:90615"/>
        <dbReference type="ChEBI" id="CHEBI:90616"/>
        <dbReference type="EC" id="2.1.1.72"/>
    </reaction>
</comment>
<evidence type="ECO:0000256" key="3">
    <source>
        <dbReference type="ARBA" id="ARBA00022603"/>
    </source>
</evidence>
<proteinExistence type="inferred from homology"/>
<accession>A0A3E5EMW7</accession>
<dbReference type="AlphaFoldDB" id="A0A3E5EMW7"/>
<organism evidence="10 11">
    <name type="scientific">Bacteroides uniformis</name>
    <dbReference type="NCBI Taxonomy" id="820"/>
    <lineage>
        <taxon>Bacteria</taxon>
        <taxon>Pseudomonadati</taxon>
        <taxon>Bacteroidota</taxon>
        <taxon>Bacteroidia</taxon>
        <taxon>Bacteroidales</taxon>
        <taxon>Bacteroidaceae</taxon>
        <taxon>Bacteroides</taxon>
    </lineage>
</organism>
<dbReference type="InterPro" id="IPR002052">
    <property type="entry name" value="DNA_methylase_N6_adenine_CS"/>
</dbReference>
<dbReference type="PANTHER" id="PTHR42933">
    <property type="entry name" value="SLR6095 PROTEIN"/>
    <property type="match status" value="1"/>
</dbReference>
<keyword evidence="5" id="KW-0949">S-adenosyl-L-methionine</keyword>
<feature type="domain" description="DNA methylase adenine-specific" evidence="8">
    <location>
        <begin position="171"/>
        <end position="497"/>
    </location>
</feature>
<protein>
    <recommendedName>
        <fullName evidence="2">site-specific DNA-methyltransferase (adenine-specific)</fullName>
        <ecNumber evidence="2">2.1.1.72</ecNumber>
    </recommendedName>
</protein>